<comment type="caution">
    <text evidence="1">The sequence shown here is derived from an EMBL/GenBank/DDBJ whole genome shotgun (WGS) entry which is preliminary data.</text>
</comment>
<accession>A0ABT0EPS0</accession>
<protein>
    <submittedName>
        <fullName evidence="1">Uncharacterized protein</fullName>
    </submittedName>
</protein>
<sequence length="70" mass="8005">MNHHESCAERRRIRHNGFLGKSKIEAWTLALKTIAMSLFALSERAKQNPCLRKQTGVLEFNLDDDLLSHG</sequence>
<gene>
    <name evidence="1" type="ORF">L9Z73_26370</name>
</gene>
<organism evidence="1 2">
    <name type="scientific">Pseudomonas emilianonis</name>
    <dbReference type="NCBI Taxonomy" id="2915812"/>
    <lineage>
        <taxon>Bacteria</taxon>
        <taxon>Pseudomonadati</taxon>
        <taxon>Pseudomonadota</taxon>
        <taxon>Gammaproteobacteria</taxon>
        <taxon>Pseudomonadales</taxon>
        <taxon>Pseudomonadaceae</taxon>
        <taxon>Pseudomonas</taxon>
    </lineage>
</organism>
<dbReference type="EMBL" id="JAKNRV010000409">
    <property type="protein sequence ID" value="MCK1787732.1"/>
    <property type="molecule type" value="Genomic_DNA"/>
</dbReference>
<evidence type="ECO:0000313" key="1">
    <source>
        <dbReference type="EMBL" id="MCK1787732.1"/>
    </source>
</evidence>
<name>A0ABT0EPS0_9PSED</name>
<feature type="non-terminal residue" evidence="1">
    <location>
        <position position="70"/>
    </location>
</feature>
<reference evidence="1 2" key="1">
    <citation type="submission" date="2022-02" db="EMBL/GenBank/DDBJ databases">
        <title>Comparative genomics of the first Antarctic Pseudomonas spp. capable of biotransforming 2,4,6-Trinitrotoluene.</title>
        <authorList>
            <person name="Cabrera M.A."/>
            <person name="Marquez S.L."/>
            <person name="Perez-Donoso J.M."/>
        </authorList>
    </citation>
    <scope>NUCLEOTIDE SEQUENCE [LARGE SCALE GENOMIC DNA]</scope>
    <source>
        <strain evidence="1 2">TNT11</strain>
    </source>
</reference>
<dbReference type="RefSeq" id="WP_247407472.1">
    <property type="nucleotide sequence ID" value="NZ_JAKNRV010000409.1"/>
</dbReference>
<dbReference type="Proteomes" id="UP001317085">
    <property type="component" value="Unassembled WGS sequence"/>
</dbReference>
<proteinExistence type="predicted"/>
<evidence type="ECO:0000313" key="2">
    <source>
        <dbReference type="Proteomes" id="UP001317085"/>
    </source>
</evidence>
<keyword evidence="2" id="KW-1185">Reference proteome</keyword>